<dbReference type="Gramene" id="Manes.05G124000.1.v8.1">
    <property type="protein sequence ID" value="Manes.05G124000.1.v8.1.CDS"/>
    <property type="gene ID" value="Manes.05G124000.v8.1"/>
</dbReference>
<feature type="compositionally biased region" description="Polar residues" evidence="1">
    <location>
        <begin position="145"/>
        <end position="162"/>
    </location>
</feature>
<dbReference type="AlphaFoldDB" id="A0A2C9VVK0"/>
<dbReference type="PANTHER" id="PTHR46929:SF4">
    <property type="entry name" value="MYB_SANT-LIKE DOMAIN-CONTAINING PROTEIN"/>
    <property type="match status" value="1"/>
</dbReference>
<feature type="compositionally biased region" description="Polar residues" evidence="1">
    <location>
        <begin position="197"/>
        <end position="215"/>
    </location>
</feature>
<sequence length="320" mass="36530">MANKSKKTNVAKRDVFKWTERMDDAFIDALVYQQKLGNRVDNVFTTAAYDNMLKELREKIGMPFQKDHLKNRLKSLKNNFKECFDLFSGVSGFAWSPETKMFSGKPEAWKAFVKAKPEAKKWMTTQIAHYDKLVLLFAKERTKSNGDNNAKQKAGQLATSGSGRYFDGNDKQNEVTLHLDLEDLNEINDGTSQLATPVEANSQSDSQAHSESATSLKGKKRMAPRVDMFEREFKNIREAIKDVADAIREGNIIVERGRPHVYTEQEVFAELVKIGVERHLRYKAYTFLIANAGRVRAFFGCPAGERKEFLLQMMYSPEES</sequence>
<reference evidence="4" key="1">
    <citation type="journal article" date="2016" name="Nat. Biotechnol.">
        <title>Sequencing wild and cultivated cassava and related species reveals extensive interspecific hybridization and genetic diversity.</title>
        <authorList>
            <person name="Bredeson J.V."/>
            <person name="Lyons J.B."/>
            <person name="Prochnik S.E."/>
            <person name="Wu G.A."/>
            <person name="Ha C.M."/>
            <person name="Edsinger-Gonzales E."/>
            <person name="Grimwood J."/>
            <person name="Schmutz J."/>
            <person name="Rabbi I.Y."/>
            <person name="Egesi C."/>
            <person name="Nauluvula P."/>
            <person name="Lebot V."/>
            <person name="Ndunguru J."/>
            <person name="Mkamilo G."/>
            <person name="Bart R.S."/>
            <person name="Setter T.L."/>
            <person name="Gleadow R.M."/>
            <person name="Kulakow P."/>
            <person name="Ferguson M.E."/>
            <person name="Rounsley S."/>
            <person name="Rokhsar D.S."/>
        </authorList>
    </citation>
    <scope>NUCLEOTIDE SEQUENCE [LARGE SCALE GENOMIC DNA]</scope>
    <source>
        <strain evidence="4">cv. AM560-2</strain>
    </source>
</reference>
<organism evidence="3 4">
    <name type="scientific">Manihot esculenta</name>
    <name type="common">Cassava</name>
    <name type="synonym">Jatropha manihot</name>
    <dbReference type="NCBI Taxonomy" id="3983"/>
    <lineage>
        <taxon>Eukaryota</taxon>
        <taxon>Viridiplantae</taxon>
        <taxon>Streptophyta</taxon>
        <taxon>Embryophyta</taxon>
        <taxon>Tracheophyta</taxon>
        <taxon>Spermatophyta</taxon>
        <taxon>Magnoliopsida</taxon>
        <taxon>eudicotyledons</taxon>
        <taxon>Gunneridae</taxon>
        <taxon>Pentapetalae</taxon>
        <taxon>rosids</taxon>
        <taxon>fabids</taxon>
        <taxon>Malpighiales</taxon>
        <taxon>Euphorbiaceae</taxon>
        <taxon>Crotonoideae</taxon>
        <taxon>Manihoteae</taxon>
        <taxon>Manihot</taxon>
    </lineage>
</organism>
<feature type="domain" description="Myb/SANT-like" evidence="2">
    <location>
        <begin position="17"/>
        <end position="111"/>
    </location>
</feature>
<dbReference type="PANTHER" id="PTHR46929">
    <property type="entry name" value="EXPRESSED PROTEIN"/>
    <property type="match status" value="1"/>
</dbReference>
<evidence type="ECO:0000256" key="1">
    <source>
        <dbReference type="SAM" id="MobiDB-lite"/>
    </source>
</evidence>
<dbReference type="InterPro" id="IPR024752">
    <property type="entry name" value="Myb/SANT-like_dom"/>
</dbReference>
<proteinExistence type="predicted"/>
<dbReference type="OrthoDB" id="822728at2759"/>
<evidence type="ECO:0000313" key="4">
    <source>
        <dbReference type="Proteomes" id="UP000091857"/>
    </source>
</evidence>
<dbReference type="Proteomes" id="UP000091857">
    <property type="component" value="Chromosome 5"/>
</dbReference>
<evidence type="ECO:0000259" key="2">
    <source>
        <dbReference type="Pfam" id="PF12776"/>
    </source>
</evidence>
<accession>A0A2C9VVK0</accession>
<feature type="region of interest" description="Disordered" evidence="1">
    <location>
        <begin position="197"/>
        <end position="222"/>
    </location>
</feature>
<dbReference type="EMBL" id="CM004391">
    <property type="protein sequence ID" value="OAY50290.1"/>
    <property type="molecule type" value="Genomic_DNA"/>
</dbReference>
<dbReference type="STRING" id="3983.A0A2C9VVK0"/>
<keyword evidence="4" id="KW-1185">Reference proteome</keyword>
<gene>
    <name evidence="3" type="ORF">MANES_05G124000v8</name>
</gene>
<name>A0A2C9VVK0_MANES</name>
<protein>
    <recommendedName>
        <fullName evidence="2">Myb/SANT-like domain-containing protein</fullName>
    </recommendedName>
</protein>
<evidence type="ECO:0000313" key="3">
    <source>
        <dbReference type="EMBL" id="OAY50290.1"/>
    </source>
</evidence>
<dbReference type="Pfam" id="PF12776">
    <property type="entry name" value="Myb_DNA-bind_3"/>
    <property type="match status" value="1"/>
</dbReference>
<feature type="region of interest" description="Disordered" evidence="1">
    <location>
        <begin position="144"/>
        <end position="169"/>
    </location>
</feature>
<comment type="caution">
    <text evidence="3">The sequence shown here is derived from an EMBL/GenBank/DDBJ whole genome shotgun (WGS) entry which is preliminary data.</text>
</comment>